<evidence type="ECO:0000313" key="3">
    <source>
        <dbReference type="Proteomes" id="UP000199203"/>
    </source>
</evidence>
<dbReference type="Proteomes" id="UP000199203">
    <property type="component" value="Unassembled WGS sequence"/>
</dbReference>
<dbReference type="SUPFAM" id="SSF142433">
    <property type="entry name" value="CinA-like"/>
    <property type="match status" value="1"/>
</dbReference>
<proteinExistence type="predicted"/>
<dbReference type="Gene3D" id="3.90.950.20">
    <property type="entry name" value="CinA-like"/>
    <property type="match status" value="1"/>
</dbReference>
<evidence type="ECO:0000259" key="1">
    <source>
        <dbReference type="Pfam" id="PF02464"/>
    </source>
</evidence>
<dbReference type="EMBL" id="FNBH01000004">
    <property type="protein sequence ID" value="SDG47352.1"/>
    <property type="molecule type" value="Genomic_DNA"/>
</dbReference>
<dbReference type="NCBIfam" id="TIGR00199">
    <property type="entry name" value="PncC_domain"/>
    <property type="match status" value="1"/>
</dbReference>
<keyword evidence="2" id="KW-0378">Hydrolase</keyword>
<feature type="domain" description="CinA C-terminal" evidence="1">
    <location>
        <begin position="40"/>
        <end position="148"/>
    </location>
</feature>
<gene>
    <name evidence="2" type="ORF">SAMN05421825_3450</name>
</gene>
<dbReference type="InterPro" id="IPR008136">
    <property type="entry name" value="CinA_C"/>
</dbReference>
<name>A0A1G7UIH2_9FLAO</name>
<reference evidence="3" key="1">
    <citation type="submission" date="2016-10" db="EMBL/GenBank/DDBJ databases">
        <authorList>
            <person name="Varghese N."/>
            <person name="Submissions S."/>
        </authorList>
    </citation>
    <scope>NUCLEOTIDE SEQUENCE [LARGE SCALE GENOMIC DNA]</scope>
    <source>
        <strain evidence="3">DSM 19684</strain>
    </source>
</reference>
<dbReference type="AlphaFoldDB" id="A0A1G7UIH2"/>
<keyword evidence="3" id="KW-1185">Reference proteome</keyword>
<dbReference type="Pfam" id="PF02464">
    <property type="entry name" value="CinA"/>
    <property type="match status" value="1"/>
</dbReference>
<accession>A0A1G7UIH2</accession>
<dbReference type="GO" id="GO:0016787">
    <property type="term" value="F:hydrolase activity"/>
    <property type="evidence" value="ECO:0007669"/>
    <property type="project" value="UniProtKB-KW"/>
</dbReference>
<evidence type="ECO:0000313" key="2">
    <source>
        <dbReference type="EMBL" id="SDG47352.1"/>
    </source>
</evidence>
<sequence length="199" mass="22442">MWFEDKLILAKELFDKTHINNSFSATSNYNIMESSNLTLNKIGQHLLRRGETVSIAESVTSGSLQMAFSQIPQAEKFFKGGLTAYTLEEKVNLLNIDHSEAKSTNCVSRNISEQMAVNVAQLFNTEWGIATTGYATPVEESNGEIYAYYCISYKGTIVRSDKIELHPMTKAIDAQNYFVEYVVGCLRCEVKRDHLQMTV</sequence>
<dbReference type="STRING" id="454006.SAMN05421825_3450"/>
<protein>
    <submittedName>
        <fullName evidence="2">Amidohydrolase, PncC family</fullName>
    </submittedName>
</protein>
<dbReference type="InterPro" id="IPR036653">
    <property type="entry name" value="CinA-like_C"/>
</dbReference>
<organism evidence="2 3">
    <name type="scientific">Epilithonimonas hungarica</name>
    <dbReference type="NCBI Taxonomy" id="454006"/>
    <lineage>
        <taxon>Bacteria</taxon>
        <taxon>Pseudomonadati</taxon>
        <taxon>Bacteroidota</taxon>
        <taxon>Flavobacteriia</taxon>
        <taxon>Flavobacteriales</taxon>
        <taxon>Weeksellaceae</taxon>
        <taxon>Chryseobacterium group</taxon>
        <taxon>Epilithonimonas</taxon>
    </lineage>
</organism>